<dbReference type="AlphaFoldDB" id="U7QEM6"/>
<dbReference type="Proteomes" id="UP000017127">
    <property type="component" value="Unassembled WGS sequence"/>
</dbReference>
<name>U7QEM6_9CYAN</name>
<dbReference type="Gene3D" id="1.10.287.110">
    <property type="entry name" value="DnaJ domain"/>
    <property type="match status" value="1"/>
</dbReference>
<dbReference type="InterPro" id="IPR036869">
    <property type="entry name" value="J_dom_sf"/>
</dbReference>
<dbReference type="InterPro" id="IPR001623">
    <property type="entry name" value="DnaJ_domain"/>
</dbReference>
<dbReference type="SUPFAM" id="SSF46565">
    <property type="entry name" value="Chaperone J-domain"/>
    <property type="match status" value="1"/>
</dbReference>
<evidence type="ECO:0000313" key="1">
    <source>
        <dbReference type="EMBL" id="ERT05530.1"/>
    </source>
</evidence>
<sequence>MIDIPFTINTIPLSSVYMPRSQKQTSSTPTESTTLLGLSSFHERHRLLEEEHQWLLKQIKRKRTELKNFLDQMRTIATRIFSQASPLYQKQNQLDTKIHNLFEEILTNQKLGKKSKQDIFNVYCSLQLIGLISPQLDEDDEFDTFFNNSSSERGNTEAGENFFNNNTHNFHQFDEDHSFTESQTKSPESQQIRQIFLKLASLFHPDKVTDAETQMHHNEVMKEINRAYQEGDIARLLEIEKQHHLQEKIDSISSTKSEIERLCLRREKDNQLLKNQY</sequence>
<accession>U7QEM6</accession>
<keyword evidence="2" id="KW-1185">Reference proteome</keyword>
<dbReference type="PATRIC" id="fig|1348334.3.peg.4396"/>
<reference evidence="1 2" key="1">
    <citation type="journal article" date="2013" name="Front. Microbiol.">
        <title>Comparative genomic analyses of the cyanobacterium, Lyngbya aestuarii BL J, a powerful hydrogen producer.</title>
        <authorList>
            <person name="Kothari A."/>
            <person name="Vaughn M."/>
            <person name="Garcia-Pichel F."/>
        </authorList>
    </citation>
    <scope>NUCLEOTIDE SEQUENCE [LARGE SCALE GENOMIC DNA]</scope>
    <source>
        <strain evidence="1 2">BL J</strain>
    </source>
</reference>
<dbReference type="CDD" id="cd06257">
    <property type="entry name" value="DnaJ"/>
    <property type="match status" value="1"/>
</dbReference>
<proteinExistence type="predicted"/>
<protein>
    <submittedName>
        <fullName evidence="1">DnaJ domain protein</fullName>
    </submittedName>
</protein>
<evidence type="ECO:0000313" key="2">
    <source>
        <dbReference type="Proteomes" id="UP000017127"/>
    </source>
</evidence>
<gene>
    <name evidence="1" type="ORF">M595_4545</name>
</gene>
<comment type="caution">
    <text evidence="1">The sequence shown here is derived from an EMBL/GenBank/DDBJ whole genome shotgun (WGS) entry which is preliminary data.</text>
</comment>
<dbReference type="EMBL" id="AUZM01000055">
    <property type="protein sequence ID" value="ERT05530.1"/>
    <property type="molecule type" value="Genomic_DNA"/>
</dbReference>
<organism evidence="1 2">
    <name type="scientific">Lyngbya aestuarii BL J</name>
    <dbReference type="NCBI Taxonomy" id="1348334"/>
    <lineage>
        <taxon>Bacteria</taxon>
        <taxon>Bacillati</taxon>
        <taxon>Cyanobacteriota</taxon>
        <taxon>Cyanophyceae</taxon>
        <taxon>Oscillatoriophycideae</taxon>
        <taxon>Oscillatoriales</taxon>
        <taxon>Microcoleaceae</taxon>
        <taxon>Lyngbya</taxon>
    </lineage>
</organism>